<name>A0ACC0GVS8_9ERIC</name>
<evidence type="ECO:0000313" key="2">
    <source>
        <dbReference type="Proteomes" id="UP001060215"/>
    </source>
</evidence>
<proteinExistence type="predicted"/>
<keyword evidence="2" id="KW-1185">Reference proteome</keyword>
<dbReference type="Proteomes" id="UP001060215">
    <property type="component" value="Chromosome 9"/>
</dbReference>
<dbReference type="EMBL" id="CM045766">
    <property type="protein sequence ID" value="KAI8004880.1"/>
    <property type="molecule type" value="Genomic_DNA"/>
</dbReference>
<sequence length="299" mass="34834">MVHVVKPVMLRWLRWQHRCYSRTTPHHHLFHSPSSTLYTLTTSLQPPHISTVVPSFHRTLHFRSHGLKSPYALDSRYSNIDDSDDPNAKKSRNEKKREARRAVRWGIELSAFSTPQIKRILRVASLEPEVFDAIMLVKRLGRDVREGKRRQFNYIGRLLRDAEPELMDGLIQATKDGDQNKFQALSGSEMWDIEDDDDEVEKTEYEDEEEGSHNYINMATRWSDGLINKDADITKEIYSVQDVDFDRQELRRLVREVHSMQERQVTSEENEGEADAALSGAERSLARFLRTLAKQLQTE</sequence>
<gene>
    <name evidence="1" type="ORF">LOK49_LG08G00262</name>
</gene>
<accession>A0ACC0GVS8</accession>
<organism evidence="1 2">
    <name type="scientific">Camellia lanceoleosa</name>
    <dbReference type="NCBI Taxonomy" id="1840588"/>
    <lineage>
        <taxon>Eukaryota</taxon>
        <taxon>Viridiplantae</taxon>
        <taxon>Streptophyta</taxon>
        <taxon>Embryophyta</taxon>
        <taxon>Tracheophyta</taxon>
        <taxon>Spermatophyta</taxon>
        <taxon>Magnoliopsida</taxon>
        <taxon>eudicotyledons</taxon>
        <taxon>Gunneridae</taxon>
        <taxon>Pentapetalae</taxon>
        <taxon>asterids</taxon>
        <taxon>Ericales</taxon>
        <taxon>Theaceae</taxon>
        <taxon>Camellia</taxon>
    </lineage>
</organism>
<reference evidence="1 2" key="1">
    <citation type="journal article" date="2022" name="Plant J.">
        <title>Chromosome-level genome of Camellia lanceoleosa provides a valuable resource for understanding genome evolution and self-incompatibility.</title>
        <authorList>
            <person name="Gong W."/>
            <person name="Xiao S."/>
            <person name="Wang L."/>
            <person name="Liao Z."/>
            <person name="Chang Y."/>
            <person name="Mo W."/>
            <person name="Hu G."/>
            <person name="Li W."/>
            <person name="Zhao G."/>
            <person name="Zhu H."/>
            <person name="Hu X."/>
            <person name="Ji K."/>
            <person name="Xiang X."/>
            <person name="Song Q."/>
            <person name="Yuan D."/>
            <person name="Jin S."/>
            <person name="Zhang L."/>
        </authorList>
    </citation>
    <scope>NUCLEOTIDE SEQUENCE [LARGE SCALE GENOMIC DNA]</scope>
    <source>
        <strain evidence="1">SQ_2022a</strain>
    </source>
</reference>
<comment type="caution">
    <text evidence="1">The sequence shown here is derived from an EMBL/GenBank/DDBJ whole genome shotgun (WGS) entry which is preliminary data.</text>
</comment>
<protein>
    <submittedName>
        <fullName evidence="1">UPF0307 protein RSc0944</fullName>
    </submittedName>
</protein>
<evidence type="ECO:0000313" key="1">
    <source>
        <dbReference type="EMBL" id="KAI8004880.1"/>
    </source>
</evidence>